<reference evidence="2 3" key="1">
    <citation type="journal article" date="2019" name="Nat. Ecol. Evol.">
        <title>Megaphylogeny resolves global patterns of mushroom evolution.</title>
        <authorList>
            <person name="Varga T."/>
            <person name="Krizsan K."/>
            <person name="Foldi C."/>
            <person name="Dima B."/>
            <person name="Sanchez-Garcia M."/>
            <person name="Sanchez-Ramirez S."/>
            <person name="Szollosi G.J."/>
            <person name="Szarkandi J.G."/>
            <person name="Papp V."/>
            <person name="Albert L."/>
            <person name="Andreopoulos W."/>
            <person name="Angelini C."/>
            <person name="Antonin V."/>
            <person name="Barry K.W."/>
            <person name="Bougher N.L."/>
            <person name="Buchanan P."/>
            <person name="Buyck B."/>
            <person name="Bense V."/>
            <person name="Catcheside P."/>
            <person name="Chovatia M."/>
            <person name="Cooper J."/>
            <person name="Damon W."/>
            <person name="Desjardin D."/>
            <person name="Finy P."/>
            <person name="Geml J."/>
            <person name="Haridas S."/>
            <person name="Hughes K."/>
            <person name="Justo A."/>
            <person name="Karasinski D."/>
            <person name="Kautmanova I."/>
            <person name="Kiss B."/>
            <person name="Kocsube S."/>
            <person name="Kotiranta H."/>
            <person name="LaButti K.M."/>
            <person name="Lechner B.E."/>
            <person name="Liimatainen K."/>
            <person name="Lipzen A."/>
            <person name="Lukacs Z."/>
            <person name="Mihaltcheva S."/>
            <person name="Morgado L.N."/>
            <person name="Niskanen T."/>
            <person name="Noordeloos M.E."/>
            <person name="Ohm R.A."/>
            <person name="Ortiz-Santana B."/>
            <person name="Ovrebo C."/>
            <person name="Racz N."/>
            <person name="Riley R."/>
            <person name="Savchenko A."/>
            <person name="Shiryaev A."/>
            <person name="Soop K."/>
            <person name="Spirin V."/>
            <person name="Szebenyi C."/>
            <person name="Tomsovsky M."/>
            <person name="Tulloss R.E."/>
            <person name="Uehling J."/>
            <person name="Grigoriev I.V."/>
            <person name="Vagvolgyi C."/>
            <person name="Papp T."/>
            <person name="Martin F.M."/>
            <person name="Miettinen O."/>
            <person name="Hibbett D.S."/>
            <person name="Nagy L.G."/>
        </authorList>
    </citation>
    <scope>NUCLEOTIDE SEQUENCE [LARGE SCALE GENOMIC DNA]</scope>
    <source>
        <strain evidence="2 3">HHB13444</strain>
    </source>
</reference>
<dbReference type="InParanoid" id="A0A5C3P8X0"/>
<feature type="compositionally biased region" description="Basic and acidic residues" evidence="1">
    <location>
        <begin position="154"/>
        <end position="184"/>
    </location>
</feature>
<gene>
    <name evidence="2" type="ORF">K466DRAFT_524751</name>
</gene>
<dbReference type="Proteomes" id="UP000308197">
    <property type="component" value="Unassembled WGS sequence"/>
</dbReference>
<feature type="region of interest" description="Disordered" evidence="1">
    <location>
        <begin position="63"/>
        <end position="85"/>
    </location>
</feature>
<evidence type="ECO:0000313" key="2">
    <source>
        <dbReference type="EMBL" id="TFK86104.1"/>
    </source>
</evidence>
<dbReference type="EMBL" id="ML211216">
    <property type="protein sequence ID" value="TFK86104.1"/>
    <property type="molecule type" value="Genomic_DNA"/>
</dbReference>
<sequence length="184" mass="19144">MPPKKRAAEDEGAGPTTRSAKAPKTESSSKGGRGGRGKKGPKTNLAASAFVKNALPIHVNLTHTPPVLTDDEETKTVASTDPGNIGHVALQPSTFATGSYGWKGNKRFTVEVENPEGGEKEKVHVILTINATVIGSKDAKEGDAEEHAEEGAEGEAKDAAEAEEATKDTNGDAKEAMEDVKEGA</sequence>
<organism evidence="2 3">
    <name type="scientific">Polyporus arcularius HHB13444</name>
    <dbReference type="NCBI Taxonomy" id="1314778"/>
    <lineage>
        <taxon>Eukaryota</taxon>
        <taxon>Fungi</taxon>
        <taxon>Dikarya</taxon>
        <taxon>Basidiomycota</taxon>
        <taxon>Agaricomycotina</taxon>
        <taxon>Agaricomycetes</taxon>
        <taxon>Polyporales</taxon>
        <taxon>Polyporaceae</taxon>
        <taxon>Polyporus</taxon>
    </lineage>
</organism>
<protein>
    <submittedName>
        <fullName evidence="2">Uncharacterized protein</fullName>
    </submittedName>
</protein>
<keyword evidence="3" id="KW-1185">Reference proteome</keyword>
<accession>A0A5C3P8X0</accession>
<feature type="region of interest" description="Disordered" evidence="1">
    <location>
        <begin position="136"/>
        <end position="184"/>
    </location>
</feature>
<dbReference type="AlphaFoldDB" id="A0A5C3P8X0"/>
<feature type="compositionally biased region" description="Acidic residues" evidence="1">
    <location>
        <begin position="143"/>
        <end position="153"/>
    </location>
</feature>
<name>A0A5C3P8X0_9APHY</name>
<proteinExistence type="predicted"/>
<feature type="region of interest" description="Disordered" evidence="1">
    <location>
        <begin position="1"/>
        <end position="45"/>
    </location>
</feature>
<evidence type="ECO:0000313" key="3">
    <source>
        <dbReference type="Proteomes" id="UP000308197"/>
    </source>
</evidence>
<evidence type="ECO:0000256" key="1">
    <source>
        <dbReference type="SAM" id="MobiDB-lite"/>
    </source>
</evidence>
<dbReference type="STRING" id="1314778.A0A5C3P8X0"/>